<feature type="non-terminal residue" evidence="1">
    <location>
        <position position="1"/>
    </location>
</feature>
<organism evidence="1 2">
    <name type="scientific">Trifolium medium</name>
    <dbReference type="NCBI Taxonomy" id="97028"/>
    <lineage>
        <taxon>Eukaryota</taxon>
        <taxon>Viridiplantae</taxon>
        <taxon>Streptophyta</taxon>
        <taxon>Embryophyta</taxon>
        <taxon>Tracheophyta</taxon>
        <taxon>Spermatophyta</taxon>
        <taxon>Magnoliopsida</taxon>
        <taxon>eudicotyledons</taxon>
        <taxon>Gunneridae</taxon>
        <taxon>Pentapetalae</taxon>
        <taxon>rosids</taxon>
        <taxon>fabids</taxon>
        <taxon>Fabales</taxon>
        <taxon>Fabaceae</taxon>
        <taxon>Papilionoideae</taxon>
        <taxon>50 kb inversion clade</taxon>
        <taxon>NPAAA clade</taxon>
        <taxon>Hologalegina</taxon>
        <taxon>IRL clade</taxon>
        <taxon>Trifolieae</taxon>
        <taxon>Trifolium</taxon>
    </lineage>
</organism>
<keyword evidence="2" id="KW-1185">Reference proteome</keyword>
<comment type="caution">
    <text evidence="1">The sequence shown here is derived from an EMBL/GenBank/DDBJ whole genome shotgun (WGS) entry which is preliminary data.</text>
</comment>
<dbReference type="AlphaFoldDB" id="A0A392WD98"/>
<proteinExistence type="predicted"/>
<dbReference type="EMBL" id="LXQA011452575">
    <property type="protein sequence ID" value="MCI97743.1"/>
    <property type="molecule type" value="Genomic_DNA"/>
</dbReference>
<reference evidence="1 2" key="1">
    <citation type="journal article" date="2018" name="Front. Plant Sci.">
        <title>Red Clover (Trifolium pratense) and Zigzag Clover (T. medium) - A Picture of Genomic Similarities and Differences.</title>
        <authorList>
            <person name="Dluhosova J."/>
            <person name="Istvanek J."/>
            <person name="Nedelnik J."/>
            <person name="Repkova J."/>
        </authorList>
    </citation>
    <scope>NUCLEOTIDE SEQUENCE [LARGE SCALE GENOMIC DNA]</scope>
    <source>
        <strain evidence="2">cv. 10/8</strain>
        <tissue evidence="1">Leaf</tissue>
    </source>
</reference>
<name>A0A392WD98_9FABA</name>
<evidence type="ECO:0000313" key="2">
    <source>
        <dbReference type="Proteomes" id="UP000265520"/>
    </source>
</evidence>
<accession>A0A392WD98</accession>
<protein>
    <submittedName>
        <fullName evidence="1">Uncharacterized protein</fullName>
    </submittedName>
</protein>
<dbReference type="Proteomes" id="UP000265520">
    <property type="component" value="Unassembled WGS sequence"/>
</dbReference>
<sequence>VTICVYNGIGPGTVLSGLA</sequence>
<evidence type="ECO:0000313" key="1">
    <source>
        <dbReference type="EMBL" id="MCI97743.1"/>
    </source>
</evidence>